<keyword evidence="4" id="KW-0539">Nucleus</keyword>
<feature type="region of interest" description="Disordered" evidence="5">
    <location>
        <begin position="945"/>
        <end position="966"/>
    </location>
</feature>
<evidence type="ECO:0000256" key="5">
    <source>
        <dbReference type="SAM" id="MobiDB-lite"/>
    </source>
</evidence>
<evidence type="ECO:0000256" key="1">
    <source>
        <dbReference type="ARBA" id="ARBA00004123"/>
    </source>
</evidence>
<organism evidence="8">
    <name type="scientific">Cladocopium goreaui</name>
    <dbReference type="NCBI Taxonomy" id="2562237"/>
    <lineage>
        <taxon>Eukaryota</taxon>
        <taxon>Sar</taxon>
        <taxon>Alveolata</taxon>
        <taxon>Dinophyceae</taxon>
        <taxon>Suessiales</taxon>
        <taxon>Symbiodiniaceae</taxon>
        <taxon>Cladocopium</taxon>
    </lineage>
</organism>
<dbReference type="SMART" id="SM00428">
    <property type="entry name" value="H3"/>
    <property type="match status" value="1"/>
</dbReference>
<keyword evidence="6" id="KW-1133">Transmembrane helix</keyword>
<evidence type="ECO:0000313" key="9">
    <source>
        <dbReference type="EMBL" id="CAL4793844.1"/>
    </source>
</evidence>
<feature type="compositionally biased region" description="Basic residues" evidence="5">
    <location>
        <begin position="545"/>
        <end position="568"/>
    </location>
</feature>
<feature type="region of interest" description="Disordered" evidence="5">
    <location>
        <begin position="539"/>
        <end position="571"/>
    </location>
</feature>
<keyword evidence="3" id="KW-0238">DNA-binding</keyword>
<evidence type="ECO:0000256" key="4">
    <source>
        <dbReference type="ARBA" id="ARBA00023242"/>
    </source>
</evidence>
<dbReference type="EMBL" id="CAMXCT020003846">
    <property type="protein sequence ID" value="CAL1159907.1"/>
    <property type="molecule type" value="Genomic_DNA"/>
</dbReference>
<evidence type="ECO:0000259" key="7">
    <source>
        <dbReference type="Pfam" id="PF00125"/>
    </source>
</evidence>
<feature type="region of interest" description="Disordered" evidence="5">
    <location>
        <begin position="1471"/>
        <end position="1558"/>
    </location>
</feature>
<feature type="domain" description="Core Histone H2A/H2B/H3" evidence="7">
    <location>
        <begin position="732"/>
        <end position="797"/>
    </location>
</feature>
<dbReference type="GO" id="GO:0005634">
    <property type="term" value="C:nucleus"/>
    <property type="evidence" value="ECO:0007669"/>
    <property type="project" value="UniProtKB-SubCell"/>
</dbReference>
<feature type="transmembrane region" description="Helical" evidence="6">
    <location>
        <begin position="1314"/>
        <end position="1334"/>
    </location>
</feature>
<dbReference type="GO" id="GO:0000786">
    <property type="term" value="C:nucleosome"/>
    <property type="evidence" value="ECO:0007669"/>
    <property type="project" value="InterPro"/>
</dbReference>
<keyword evidence="6" id="KW-0472">Membrane</keyword>
<keyword evidence="6" id="KW-0812">Transmembrane</keyword>
<dbReference type="GO" id="GO:0046982">
    <property type="term" value="F:protein heterodimerization activity"/>
    <property type="evidence" value="ECO:0007669"/>
    <property type="project" value="InterPro"/>
</dbReference>
<sequence>RWAVGLIWLPGMRSWIQIAIWRLTPESHGIKSKSCMEHILGQTRDELRPIAADCGELRSTIQDLYAAAKALSKGSCSYWIPAFAKPSSVLQRFALDVWDLFHFHCRRLGWSSKLKALGDAAGAELWAQRRSGRETQERRGMNWHFDKDEDLLDECDLVVHPLIGTATYFTDAGAPLMIFNQPTLEMGPDGPKRDEPRLRRDSAGEIFVAFPRRNLHVSFNGDLLHGVPGSLEEVPGERLALLVNVHRLQSDMDMFRMRVKDFSVVWVHHRPVGLKPLGTNGKGRVAGRGGGYGGLFEDIELELLKDDFGQGFRKRKCPDTGKELKLHLGQWQLNGLRGIWVEAMDEASLAQLLAKFGEETKDRLTEASKVVRQPDLFQPSTPEEELSQWQDWKLSFQSWLTYAQPDYEADFRIACDMVRQIQVESQEDLLQRWQTCGILIQPTDGCERAPLKVSMETLRAHWQEHCMVIAIDRGAGRPKTLRASCWHFAHHRHCSHLYAVQQLEGLQTHIQPDLPVASCGQAALKQGAVPEYDCALGSSEDEAGRKKRKKRRKKPKSVCPGHGRKRGKSPVGHAPLAELVLELLADLVLEPLAERGLTVLRNSRADSRVLSRNTRPDRVPAVPLEPQLQPVEESQECRDCCRLGGVCGVCKSNGFVTPDQPTAALKSPAPLEEDQEPDMNVLTKALDTHGPEQKAMAAAEEDLARVPCRGSLSKKARRAALWRKFGKKTSSKLLSKQSFENAVKSLLPEGKKIGAQGLSCLQLAVEAGMAQLFHEANMCSQHCGRSTVWPKDFHLVQQIKPDDVVLRGWVPCGPLKPPRVSEVPKGYLNKGYGMEYPKCQDWRSIALLQAFLSHPSFKKEGILEQMGLERLADEYFQVSKEELSDNTKLSVLLKVVPSHLRQHLQLQMDDKSDYASTRDRHWSRECPVRNLHQVSQDAASTVATQSLVSSGSGQQTGGGQGVQGSPTTVARRITYFDLDDEAQVDEPYITMVALAETYDMTYSDSDSDWRLCKGAQRGGEVYFEDFTDASVETYGKTGDGSTPAVIRGAYEQVSQVSGRWTRTVRRMPVAFDAAVLNDVRTWPWSVATGQMQVVPKWHVEIKIKEVDDETLLADPVDRRVVVAGELLEDGVENLAAETEINRLIGMGVLRAPRADEVLPAQREGAAVWFNTLKATLKDGGLLQCAEAPKAEIQNYRSAAGTLLYVSGSRPDTQFFIKELAAKLQVPTRGAMSSLLNLTGYMVTTTDIHVEMAETDPSRSFRHGADGLTTAPTYLKKEGIWLFEVATDSEALSLPHQSSAQCLVAMEPSASSMPWTTTMLVTLVFILVVTIIILLKIMHIMHVKIEEFFGGALTPAAESMAEDFSVFEQLDAREYDDYRFLLLGEARGVEHYIIKKFSFLRGLPVTRDFWLGIQQFSNMHKTIQLDGIEVRKRAIRFLFARKRYNLWYDQGRVQPGESDMVEEWLAANYGWGEPTELQPSAGPNDVEDDCSPSDGPVRIIDDRDGGEESEESEGGDHEDPPMVIEEGAALSRDAATGSSPTLPVPKSEAKGKCGGNGRMVEYYHDPLVNDKDPQPQRLSVVASELKRLSPAQSQKERAAARGERGAGHQWK</sequence>
<keyword evidence="10" id="KW-1185">Reference proteome</keyword>
<dbReference type="Gene3D" id="1.10.20.10">
    <property type="entry name" value="Histone, subunit A"/>
    <property type="match status" value="1"/>
</dbReference>
<dbReference type="SUPFAM" id="SSF47113">
    <property type="entry name" value="Histone-fold"/>
    <property type="match status" value="1"/>
</dbReference>
<feature type="region of interest" description="Disordered" evidence="5">
    <location>
        <begin position="1583"/>
        <end position="1610"/>
    </location>
</feature>
<name>A0A9P1DB47_9DINO</name>
<evidence type="ECO:0000256" key="2">
    <source>
        <dbReference type="ARBA" id="ARBA00010343"/>
    </source>
</evidence>
<dbReference type="GO" id="GO:0030527">
    <property type="term" value="F:structural constituent of chromatin"/>
    <property type="evidence" value="ECO:0007669"/>
    <property type="project" value="InterPro"/>
</dbReference>
<evidence type="ECO:0000256" key="3">
    <source>
        <dbReference type="ARBA" id="ARBA00023125"/>
    </source>
</evidence>
<dbReference type="GO" id="GO:0003677">
    <property type="term" value="F:DNA binding"/>
    <property type="evidence" value="ECO:0007669"/>
    <property type="project" value="UniProtKB-KW"/>
</dbReference>
<reference evidence="8" key="1">
    <citation type="submission" date="2022-10" db="EMBL/GenBank/DDBJ databases">
        <authorList>
            <person name="Chen Y."/>
            <person name="Dougan E. K."/>
            <person name="Chan C."/>
            <person name="Rhodes N."/>
            <person name="Thang M."/>
        </authorList>
    </citation>
    <scope>NUCLEOTIDE SEQUENCE</scope>
</reference>
<evidence type="ECO:0000256" key="6">
    <source>
        <dbReference type="SAM" id="Phobius"/>
    </source>
</evidence>
<dbReference type="InterPro" id="IPR007125">
    <property type="entry name" value="H2A/H2B/H3"/>
</dbReference>
<dbReference type="EMBL" id="CAMXCT030003846">
    <property type="protein sequence ID" value="CAL4793844.1"/>
    <property type="molecule type" value="Genomic_DNA"/>
</dbReference>
<comment type="caution">
    <text evidence="8">The sequence shown here is derived from an EMBL/GenBank/DDBJ whole genome shotgun (WGS) entry which is preliminary data.</text>
</comment>
<feature type="compositionally biased region" description="Acidic residues" evidence="5">
    <location>
        <begin position="1503"/>
        <end position="1512"/>
    </location>
</feature>
<feature type="compositionally biased region" description="Basic and acidic residues" evidence="5">
    <location>
        <begin position="1593"/>
        <end position="1610"/>
    </location>
</feature>
<dbReference type="Pfam" id="PF00125">
    <property type="entry name" value="Histone"/>
    <property type="match status" value="1"/>
</dbReference>
<reference evidence="9 10" key="2">
    <citation type="submission" date="2024-05" db="EMBL/GenBank/DDBJ databases">
        <authorList>
            <person name="Chen Y."/>
            <person name="Shah S."/>
            <person name="Dougan E. K."/>
            <person name="Thang M."/>
            <person name="Chan C."/>
        </authorList>
    </citation>
    <scope>NUCLEOTIDE SEQUENCE [LARGE SCALE GENOMIC DNA]</scope>
</reference>
<proteinExistence type="inferred from homology"/>
<dbReference type="InterPro" id="IPR009072">
    <property type="entry name" value="Histone-fold"/>
</dbReference>
<evidence type="ECO:0000313" key="10">
    <source>
        <dbReference type="Proteomes" id="UP001152797"/>
    </source>
</evidence>
<dbReference type="EMBL" id="CAMXCT010003846">
    <property type="protein sequence ID" value="CAI4006532.1"/>
    <property type="molecule type" value="Genomic_DNA"/>
</dbReference>
<comment type="similarity">
    <text evidence="2">Belongs to the histone H3 family.</text>
</comment>
<accession>A0A9P1DB47</accession>
<comment type="subcellular location">
    <subcellularLocation>
        <location evidence="1">Nucleus</location>
    </subcellularLocation>
</comment>
<evidence type="ECO:0000313" key="8">
    <source>
        <dbReference type="EMBL" id="CAI4006532.1"/>
    </source>
</evidence>
<feature type="non-terminal residue" evidence="8">
    <location>
        <position position="1610"/>
    </location>
</feature>
<dbReference type="Proteomes" id="UP001152797">
    <property type="component" value="Unassembled WGS sequence"/>
</dbReference>
<gene>
    <name evidence="8" type="ORF">C1SCF055_LOCUS32164</name>
</gene>
<dbReference type="InterPro" id="IPR000164">
    <property type="entry name" value="Histone_H3/CENP-A"/>
</dbReference>
<protein>
    <submittedName>
        <fullName evidence="9">Histone H3-like 4</fullName>
    </submittedName>
</protein>
<feature type="non-terminal residue" evidence="8">
    <location>
        <position position="1"/>
    </location>
</feature>